<dbReference type="EMBL" id="PYAC01000001">
    <property type="protein sequence ID" value="RAO24882.1"/>
    <property type="molecule type" value="Genomic_DNA"/>
</dbReference>
<comment type="caution">
    <text evidence="2">The sequence shown here is derived from an EMBL/GenBank/DDBJ whole genome shotgun (WGS) entry which is preliminary data.</text>
</comment>
<sequence length="147" mass="14771">MAKPVKTAAVLFGLGVGVAVGPALGPVAVWLGVAVAALGIGLSLIGTAESDLVGDGLFDRDEPADVAGDVTATGTAGVAKRQRSSPERPTLSGLGTRVEQILQLAEKQADDHLNAAKLDAEKTVSAARREAEAIVNRAHEQAAGNAG</sequence>
<proteinExistence type="predicted"/>
<dbReference type="Proteomes" id="UP000249045">
    <property type="component" value="Unassembled WGS sequence"/>
</dbReference>
<evidence type="ECO:0000313" key="2">
    <source>
        <dbReference type="EMBL" id="RAO24882.1"/>
    </source>
</evidence>
<reference evidence="2 3" key="1">
    <citation type="submission" date="2018-03" db="EMBL/GenBank/DDBJ databases">
        <title>Defining the species Micromonospora saelicesensis and Micromonospora noduli under the framework of genomics.</title>
        <authorList>
            <person name="Riesco R."/>
            <person name="Trujillo M.E."/>
        </authorList>
    </citation>
    <scope>NUCLEOTIDE SEQUENCE [LARGE SCALE GENOMIC DNA]</scope>
    <source>
        <strain evidence="2 3">MED15</strain>
    </source>
</reference>
<name>A0ABX9D8K4_9ACTN</name>
<keyword evidence="3" id="KW-1185">Reference proteome</keyword>
<evidence type="ECO:0000313" key="3">
    <source>
        <dbReference type="Proteomes" id="UP000249045"/>
    </source>
</evidence>
<accession>A0ABX9D8K4</accession>
<dbReference type="RefSeq" id="WP_112603079.1">
    <property type="nucleotide sequence ID" value="NZ_JBFAQI010000010.1"/>
</dbReference>
<evidence type="ECO:0000256" key="1">
    <source>
        <dbReference type="SAM" id="MobiDB-lite"/>
    </source>
</evidence>
<gene>
    <name evidence="2" type="ORF">MED15_00640</name>
</gene>
<feature type="region of interest" description="Disordered" evidence="1">
    <location>
        <begin position="73"/>
        <end position="93"/>
    </location>
</feature>
<protein>
    <submittedName>
        <fullName evidence="2">Uncharacterized protein</fullName>
    </submittedName>
</protein>
<organism evidence="2 3">
    <name type="scientific">Micromonospora noduli</name>
    <dbReference type="NCBI Taxonomy" id="709876"/>
    <lineage>
        <taxon>Bacteria</taxon>
        <taxon>Bacillati</taxon>
        <taxon>Actinomycetota</taxon>
        <taxon>Actinomycetes</taxon>
        <taxon>Micromonosporales</taxon>
        <taxon>Micromonosporaceae</taxon>
        <taxon>Micromonospora</taxon>
    </lineage>
</organism>